<keyword evidence="2" id="KW-0378">Hydrolase</keyword>
<evidence type="ECO:0000313" key="5">
    <source>
        <dbReference type="Proteomes" id="UP000186878"/>
    </source>
</evidence>
<dbReference type="OrthoDB" id="9804442at2"/>
<accession>A0A1Q8SWJ1</accession>
<evidence type="ECO:0000256" key="2">
    <source>
        <dbReference type="ARBA" id="ARBA00022801"/>
    </source>
</evidence>
<dbReference type="Gene3D" id="3.90.79.10">
    <property type="entry name" value="Nucleoside Triphosphate Pyrophosphohydrolase"/>
    <property type="match status" value="1"/>
</dbReference>
<comment type="cofactor">
    <cofactor evidence="1">
        <name>Mg(2+)</name>
        <dbReference type="ChEBI" id="CHEBI:18420"/>
    </cofactor>
</comment>
<organism evidence="4 5">
    <name type="scientific">Salinicola socius</name>
    <dbReference type="NCBI Taxonomy" id="404433"/>
    <lineage>
        <taxon>Bacteria</taxon>
        <taxon>Pseudomonadati</taxon>
        <taxon>Pseudomonadota</taxon>
        <taxon>Gammaproteobacteria</taxon>
        <taxon>Oceanospirillales</taxon>
        <taxon>Halomonadaceae</taxon>
        <taxon>Salinicola</taxon>
    </lineage>
</organism>
<reference evidence="4 5" key="1">
    <citation type="submission" date="2016-12" db="EMBL/GenBank/DDBJ databases">
        <title>Draft genome sequences of strains Salinicola socius SMB35, Salinicola sp. MH3R3-1 and Chromohalobacter sp. SMB17 from the Verkhnekamsk potash mining region of Russia.</title>
        <authorList>
            <person name="Mavrodi D.V."/>
            <person name="Olsson B.E."/>
            <person name="Korsakova E.S."/>
            <person name="Pyankova A."/>
            <person name="Mavrodi O.V."/>
            <person name="Plotnikova E.G."/>
        </authorList>
    </citation>
    <scope>NUCLEOTIDE SEQUENCE [LARGE SCALE GENOMIC DNA]</scope>
    <source>
        <strain evidence="4 5">SMB35</strain>
    </source>
</reference>
<dbReference type="EMBL" id="MSDO01000002">
    <property type="protein sequence ID" value="OLO05838.1"/>
    <property type="molecule type" value="Genomic_DNA"/>
</dbReference>
<dbReference type="GO" id="GO:0016787">
    <property type="term" value="F:hydrolase activity"/>
    <property type="evidence" value="ECO:0007669"/>
    <property type="project" value="UniProtKB-KW"/>
</dbReference>
<evidence type="ECO:0000313" key="4">
    <source>
        <dbReference type="EMBL" id="OLO05838.1"/>
    </source>
</evidence>
<dbReference type="InterPro" id="IPR059176">
    <property type="entry name" value="UDP-X_N"/>
</dbReference>
<proteinExistence type="predicted"/>
<dbReference type="Proteomes" id="UP000186878">
    <property type="component" value="Unassembled WGS sequence"/>
</dbReference>
<protein>
    <submittedName>
        <fullName evidence="4">DNA mismatch repair protein MutT</fullName>
    </submittedName>
</protein>
<dbReference type="SUPFAM" id="SSF55811">
    <property type="entry name" value="Nudix"/>
    <property type="match status" value="1"/>
</dbReference>
<gene>
    <name evidence="4" type="ORF">BTW07_02540</name>
</gene>
<dbReference type="Gene3D" id="6.10.250.1120">
    <property type="match status" value="1"/>
</dbReference>
<dbReference type="PANTHER" id="PTHR43046:SF16">
    <property type="entry name" value="ADP-RIBOSE PYROPHOSPHATASE YJHB-RELATED"/>
    <property type="match status" value="1"/>
</dbReference>
<comment type="caution">
    <text evidence="4">The sequence shown here is derived from an EMBL/GenBank/DDBJ whole genome shotgun (WGS) entry which is preliminary data.</text>
</comment>
<keyword evidence="5" id="KW-1185">Reference proteome</keyword>
<dbReference type="Pfam" id="PF12535">
    <property type="entry name" value="Nudix_N"/>
    <property type="match status" value="1"/>
</dbReference>
<dbReference type="Pfam" id="PF00293">
    <property type="entry name" value="NUDIX"/>
    <property type="match status" value="1"/>
</dbReference>
<dbReference type="InterPro" id="IPR000086">
    <property type="entry name" value="NUDIX_hydrolase_dom"/>
</dbReference>
<dbReference type="PROSITE" id="PS51462">
    <property type="entry name" value="NUDIX"/>
    <property type="match status" value="1"/>
</dbReference>
<dbReference type="PANTHER" id="PTHR43046">
    <property type="entry name" value="GDP-MANNOSE MANNOSYL HYDROLASE"/>
    <property type="match status" value="1"/>
</dbReference>
<dbReference type="RefSeq" id="WP_075568581.1">
    <property type="nucleotide sequence ID" value="NZ_MSDO01000002.1"/>
</dbReference>
<dbReference type="STRING" id="404433.BTW07_02540"/>
<dbReference type="CDD" id="cd04672">
    <property type="entry name" value="NUDIX_CDP-Chase_like"/>
    <property type="match status" value="1"/>
</dbReference>
<evidence type="ECO:0000259" key="3">
    <source>
        <dbReference type="PROSITE" id="PS51462"/>
    </source>
</evidence>
<evidence type="ECO:0000256" key="1">
    <source>
        <dbReference type="ARBA" id="ARBA00001946"/>
    </source>
</evidence>
<feature type="domain" description="Nudix hydrolase" evidence="3">
    <location>
        <begin position="66"/>
        <end position="197"/>
    </location>
</feature>
<dbReference type="InterPro" id="IPR015797">
    <property type="entry name" value="NUDIX_hydrolase-like_dom_sf"/>
</dbReference>
<name>A0A1Q8SWJ1_9GAMM</name>
<sequence length="206" mass="23230">MEDQWLAWAKRLSALADTGLHYCRDKFDRERYEEIAEISTSMMAALGDIPIGRMNLALGEGEGHVTPKIDVRAAIIDEGKILLVKEKMDGRWTMPGGYAEIGLSAGENTVKEVWEEAGVKVGIQRLYAIRHKARHAYPADVLDFYKLFFLCERLDGAPLDPGHEVHDAAYFSPHELPPLSEPRVIARDIFDAFEFHADPRRPALID</sequence>
<dbReference type="AlphaFoldDB" id="A0A1Q8SWJ1"/>